<proteinExistence type="inferred from homology"/>
<dbReference type="InterPro" id="IPR037817">
    <property type="entry name" value="TAF7"/>
</dbReference>
<feature type="transmembrane region" description="Helical" evidence="6">
    <location>
        <begin position="199"/>
        <end position="224"/>
    </location>
</feature>
<dbReference type="GO" id="GO:0016251">
    <property type="term" value="F:RNA polymerase II general transcription initiation factor activity"/>
    <property type="evidence" value="ECO:0007669"/>
    <property type="project" value="TreeGrafter"/>
</dbReference>
<keyword evidence="3" id="KW-0805">Transcription regulation</keyword>
<keyword evidence="6" id="KW-1133">Transmembrane helix</keyword>
<comment type="subcellular location">
    <subcellularLocation>
        <location evidence="1">Nucleus</location>
    </subcellularLocation>
</comment>
<protein>
    <recommendedName>
        <fullName evidence="7">TAFII55 protein conserved region domain-containing protein</fullName>
    </recommendedName>
</protein>
<dbReference type="Pfam" id="PF04658">
    <property type="entry name" value="TAFII55_N"/>
    <property type="match status" value="1"/>
</dbReference>
<evidence type="ECO:0000256" key="4">
    <source>
        <dbReference type="ARBA" id="ARBA00023163"/>
    </source>
</evidence>
<name>U4U4E1_DENPD</name>
<comment type="similarity">
    <text evidence="2">Belongs to the TAF7 family.</text>
</comment>
<dbReference type="CDD" id="cd08047">
    <property type="entry name" value="TAF7"/>
    <property type="match status" value="1"/>
</dbReference>
<evidence type="ECO:0000259" key="7">
    <source>
        <dbReference type="SMART" id="SM01370"/>
    </source>
</evidence>
<dbReference type="GO" id="GO:0051123">
    <property type="term" value="P:RNA polymerase II preinitiation complex assembly"/>
    <property type="evidence" value="ECO:0007669"/>
    <property type="project" value="TreeGrafter"/>
</dbReference>
<keyword evidence="4" id="KW-0804">Transcription</keyword>
<gene>
    <name evidence="8" type="ORF">D910_05300</name>
</gene>
<dbReference type="AlphaFoldDB" id="U4U4E1"/>
<feature type="domain" description="TAFII55 protein conserved region" evidence="7">
    <location>
        <begin position="11"/>
        <end position="159"/>
    </location>
</feature>
<evidence type="ECO:0000256" key="1">
    <source>
        <dbReference type="ARBA" id="ARBA00004123"/>
    </source>
</evidence>
<dbReference type="GO" id="GO:0005669">
    <property type="term" value="C:transcription factor TFIID complex"/>
    <property type="evidence" value="ECO:0007669"/>
    <property type="project" value="InterPro"/>
</dbReference>
<evidence type="ECO:0000256" key="2">
    <source>
        <dbReference type="ARBA" id="ARBA00009368"/>
    </source>
</evidence>
<evidence type="ECO:0000313" key="8">
    <source>
        <dbReference type="EMBL" id="ERL87912.1"/>
    </source>
</evidence>
<sequence length="290" mass="32680">MQRKGKPDVELEEQFILRLPQRQADSIRTILRTKPQKLKNTLKIDLNIATGVGAVIVGRKRLSAYLIKLPTIVESYKTNIVGDRSTLFKTADITMIVQCTEEPLNQFTAESPHGYTLPLKNVRRRRFRKTLVNPEVAEEAEMVNRELYYLLSTDLQAVSSTQLHPLEGEVAVWTSVVQRFGDRSLQPQLLGLLPQLESFVAFALPLLPALLWFLLLVVAIIFLLNEGGQLGDVRLHGHHVGDIEQFAQLLESQLGVTGKRLVTSVLSYLMGDFRPRNLTQLQRALLHGGE</sequence>
<keyword evidence="6" id="KW-0812">Transmembrane</keyword>
<evidence type="ECO:0000313" key="9">
    <source>
        <dbReference type="Proteomes" id="UP000030742"/>
    </source>
</evidence>
<evidence type="ECO:0000256" key="5">
    <source>
        <dbReference type="ARBA" id="ARBA00023242"/>
    </source>
</evidence>
<keyword evidence="5" id="KW-0539">Nucleus</keyword>
<dbReference type="Proteomes" id="UP000030742">
    <property type="component" value="Unassembled WGS sequence"/>
</dbReference>
<evidence type="ECO:0000256" key="3">
    <source>
        <dbReference type="ARBA" id="ARBA00023015"/>
    </source>
</evidence>
<dbReference type="STRING" id="77166.U4U4E1"/>
<dbReference type="OrthoDB" id="153872at2759"/>
<organism evidence="8 9">
    <name type="scientific">Dendroctonus ponderosae</name>
    <name type="common">Mountain pine beetle</name>
    <dbReference type="NCBI Taxonomy" id="77166"/>
    <lineage>
        <taxon>Eukaryota</taxon>
        <taxon>Metazoa</taxon>
        <taxon>Ecdysozoa</taxon>
        <taxon>Arthropoda</taxon>
        <taxon>Hexapoda</taxon>
        <taxon>Insecta</taxon>
        <taxon>Pterygota</taxon>
        <taxon>Neoptera</taxon>
        <taxon>Endopterygota</taxon>
        <taxon>Coleoptera</taxon>
        <taxon>Polyphaga</taxon>
        <taxon>Cucujiformia</taxon>
        <taxon>Curculionidae</taxon>
        <taxon>Scolytinae</taxon>
        <taxon>Dendroctonus</taxon>
    </lineage>
</organism>
<dbReference type="PANTHER" id="PTHR12228:SF0">
    <property type="entry name" value="TATA-BOX BINDING PROTEIN ASSOCIATED FACTOR 7"/>
    <property type="match status" value="1"/>
</dbReference>
<keyword evidence="6" id="KW-0472">Membrane</keyword>
<accession>U4U4E1</accession>
<dbReference type="PANTHER" id="PTHR12228">
    <property type="entry name" value="TRANSCRIPTION INITIATION FACTOR TFIID 55 KD SUBUNIT-RELATED"/>
    <property type="match status" value="1"/>
</dbReference>
<dbReference type="SMART" id="SM01370">
    <property type="entry name" value="TAFII55_N"/>
    <property type="match status" value="1"/>
</dbReference>
<evidence type="ECO:0000256" key="6">
    <source>
        <dbReference type="SAM" id="Phobius"/>
    </source>
</evidence>
<dbReference type="EMBL" id="KB632003">
    <property type="protein sequence ID" value="ERL87912.1"/>
    <property type="molecule type" value="Genomic_DNA"/>
</dbReference>
<dbReference type="InterPro" id="IPR006751">
    <property type="entry name" value="TAFII55_prot_cons_reg"/>
</dbReference>
<reference evidence="8 9" key="1">
    <citation type="journal article" date="2013" name="Genome Biol.">
        <title>Draft genome of the mountain pine beetle, Dendroctonus ponderosae Hopkins, a major forest pest.</title>
        <authorList>
            <person name="Keeling C.I."/>
            <person name="Yuen M.M."/>
            <person name="Liao N.Y."/>
            <person name="Docking T.R."/>
            <person name="Chan S.K."/>
            <person name="Taylor G.A."/>
            <person name="Palmquist D.L."/>
            <person name="Jackman S.D."/>
            <person name="Nguyen A."/>
            <person name="Li M."/>
            <person name="Henderson H."/>
            <person name="Janes J.K."/>
            <person name="Zhao Y."/>
            <person name="Pandoh P."/>
            <person name="Moore R."/>
            <person name="Sperling F.A."/>
            <person name="Huber D.P."/>
            <person name="Birol I."/>
            <person name="Jones S.J."/>
            <person name="Bohlmann J."/>
        </authorList>
    </citation>
    <scope>NUCLEOTIDE SEQUENCE</scope>
</reference>